<feature type="region of interest" description="Disordered" evidence="1">
    <location>
        <begin position="113"/>
        <end position="215"/>
    </location>
</feature>
<accession>A0AA43U260</accession>
<gene>
    <name evidence="2" type="ORF">OHK93_005020</name>
</gene>
<evidence type="ECO:0000313" key="2">
    <source>
        <dbReference type="EMBL" id="MDI1493232.1"/>
    </source>
</evidence>
<dbReference type="Proteomes" id="UP001161017">
    <property type="component" value="Unassembled WGS sequence"/>
</dbReference>
<proteinExistence type="predicted"/>
<dbReference type="EMBL" id="JAPUFD010000024">
    <property type="protein sequence ID" value="MDI1493232.1"/>
    <property type="molecule type" value="Genomic_DNA"/>
</dbReference>
<reference evidence="2" key="1">
    <citation type="journal article" date="2023" name="Genome Biol. Evol.">
        <title>First Whole Genome Sequence and Flow Cytometry Genome Size Data for the Lichen-Forming Fungus Ramalina farinacea (Ascomycota).</title>
        <authorList>
            <person name="Llewellyn T."/>
            <person name="Mian S."/>
            <person name="Hill R."/>
            <person name="Leitch I.J."/>
            <person name="Gaya E."/>
        </authorList>
    </citation>
    <scope>NUCLEOTIDE SEQUENCE</scope>
    <source>
        <strain evidence="2">LIQ254RAFAR</strain>
    </source>
</reference>
<name>A0AA43U260_9LECA</name>
<protein>
    <submittedName>
        <fullName evidence="2">Uncharacterized protein</fullName>
    </submittedName>
</protein>
<evidence type="ECO:0000256" key="1">
    <source>
        <dbReference type="SAM" id="MobiDB-lite"/>
    </source>
</evidence>
<comment type="caution">
    <text evidence="2">The sequence shown here is derived from an EMBL/GenBank/DDBJ whole genome shotgun (WGS) entry which is preliminary data.</text>
</comment>
<keyword evidence="3" id="KW-1185">Reference proteome</keyword>
<dbReference type="AlphaFoldDB" id="A0AA43U260"/>
<evidence type="ECO:0000313" key="3">
    <source>
        <dbReference type="Proteomes" id="UP001161017"/>
    </source>
</evidence>
<feature type="compositionally biased region" description="Low complexity" evidence="1">
    <location>
        <begin position="121"/>
        <end position="142"/>
    </location>
</feature>
<sequence>MNSRIVERHVTALKGLLKPVNLGVLTSLSRDTLVGNQARARDIFQQHSVADIHYHVNEEEALEDADDVSDMLTAMDLLTTPDHLQYLEQASEDSFDDRQKTIIRDMLAAFAPGINPSPTVASNPEASASKASPSKASPSKASSNKDRSARPLGSSAAGTNVASTVKRKRRPDPDDIALRRSTRPKASGPEDDGATAGRKGDAADGHIQGTSKPLNTPTWAALRQLRELELHPVLASHLDANPGCSPHLFLEDVDRLLPKSPRIPDQLQGITALYMYNKRSTDRSWLIHARFLFVILFFGDYADQVLGEKGRLSKGKARDMVEAYYRDHRQDDSTTTAEKRRALVDEMVSYVPNYIKWGKRVVHLCDRFTTGSLFWLCPQLTEAW</sequence>
<organism evidence="2 3">
    <name type="scientific">Ramalina farinacea</name>
    <dbReference type="NCBI Taxonomy" id="258253"/>
    <lineage>
        <taxon>Eukaryota</taxon>
        <taxon>Fungi</taxon>
        <taxon>Dikarya</taxon>
        <taxon>Ascomycota</taxon>
        <taxon>Pezizomycotina</taxon>
        <taxon>Lecanoromycetes</taxon>
        <taxon>OSLEUM clade</taxon>
        <taxon>Lecanoromycetidae</taxon>
        <taxon>Lecanorales</taxon>
        <taxon>Lecanorineae</taxon>
        <taxon>Ramalinaceae</taxon>
        <taxon>Ramalina</taxon>
    </lineage>
</organism>